<dbReference type="PANTHER" id="PTHR33375:SF7">
    <property type="entry name" value="CHROMOSOME 2-PARTITIONING PROTEIN PARB-RELATED"/>
    <property type="match status" value="1"/>
</dbReference>
<feature type="region of interest" description="Disordered" evidence="1">
    <location>
        <begin position="658"/>
        <end position="708"/>
    </location>
</feature>
<evidence type="ECO:0000313" key="4">
    <source>
        <dbReference type="Proteomes" id="UP000886476"/>
    </source>
</evidence>
<evidence type="ECO:0000313" key="3">
    <source>
        <dbReference type="EMBL" id="NPU66393.1"/>
    </source>
</evidence>
<organism evidence="3 4">
    <name type="scientific">Bradyrhizobium aeschynomenes</name>
    <dbReference type="NCBI Taxonomy" id="2734909"/>
    <lineage>
        <taxon>Bacteria</taxon>
        <taxon>Pseudomonadati</taxon>
        <taxon>Pseudomonadota</taxon>
        <taxon>Alphaproteobacteria</taxon>
        <taxon>Hyphomicrobiales</taxon>
        <taxon>Nitrobacteraceae</taxon>
        <taxon>Bradyrhizobium</taxon>
    </lineage>
</organism>
<gene>
    <name evidence="3" type="ORF">HL667_15430</name>
</gene>
<dbReference type="SUPFAM" id="SSF109709">
    <property type="entry name" value="KorB DNA-binding domain-like"/>
    <property type="match status" value="1"/>
</dbReference>
<dbReference type="PANTHER" id="PTHR33375">
    <property type="entry name" value="CHROMOSOME-PARTITIONING PROTEIN PARB-RELATED"/>
    <property type="match status" value="1"/>
</dbReference>
<proteinExistence type="predicted"/>
<dbReference type="InterPro" id="IPR003115">
    <property type="entry name" value="ParB_N"/>
</dbReference>
<dbReference type="InterPro" id="IPR036086">
    <property type="entry name" value="ParB/Sulfiredoxin_sf"/>
</dbReference>
<evidence type="ECO:0000259" key="2">
    <source>
        <dbReference type="SMART" id="SM00470"/>
    </source>
</evidence>
<dbReference type="Pfam" id="PF02195">
    <property type="entry name" value="ParB_N"/>
    <property type="match status" value="1"/>
</dbReference>
<sequence length="708" mass="77041">MTKAPHKITLSPSRDIPFNKLVLSQSNVRRIKGGVSIEELAESIAERTLLQSLNVRALLDDDGRETGMFEVPAGGRRYRALELLVKQKRMAKTQAVPCVVRDSGSAVDDSFAENDQRVGLHPLDQFRAFEALRDSGMSEEEIAARHFVAVAVVKQRLRLAAVSQALLDVYAADGMTLEQLMAFTVTTDHARQQEVWDQVSRSGCDAPYQIRRQLTERTVRAFDRRVLFVGLASYEAAGGVVLRDLFEADDGGWLQDAALLDRLVTEKLQSEAERIGTEGWKWIAAAVDFPFGHTHGLRELQGEPAELTAGEQAAIEALRAEQAKLEGEHGQADELPEEVDRRLGEIEAALQSFKERPMIFDAADIARAGAFVSVDSEGRLRVARGFVRPEDEAVATSDHLDAEVGAGSERRAGTPEAEVRTTAPTIVIGGGQSEVPDEEAEDVERPLPERLISELSAYRTLALRDALGRQPSIAFQAVLHSFALAVFYPFGSALNCLEISLRSPSFPEQPPGLQDSIPAKAIAARHAAWKAKLPASDKDLWAVLTAMDGTAQAELFAHCAAQAVNAISEPANRVHQGRLSAHGVRGRLEQADRLSRAVGLDMITAGWTPTVGNYLGRVTKHRILQTVREAKGEASAQLIEHLKKPDMAREAERLLDGSGWLPEPLRGAETDVAPAAEGEGGDSLPAFLSEDEEATEGAEEVDEIVLAE</sequence>
<feature type="compositionally biased region" description="Basic and acidic residues" evidence="1">
    <location>
        <begin position="398"/>
        <end position="419"/>
    </location>
</feature>
<feature type="domain" description="ParB-like N-terminal" evidence="2">
    <location>
        <begin position="14"/>
        <end position="115"/>
    </location>
</feature>
<comment type="caution">
    <text evidence="3">The sequence shown here is derived from an EMBL/GenBank/DDBJ whole genome shotgun (WGS) entry which is preliminary data.</text>
</comment>
<dbReference type="Gene3D" id="3.90.1530.30">
    <property type="match status" value="1"/>
</dbReference>
<keyword evidence="4" id="KW-1185">Reference proteome</keyword>
<dbReference type="Gene3D" id="1.10.10.2830">
    <property type="match status" value="1"/>
</dbReference>
<dbReference type="Proteomes" id="UP000886476">
    <property type="component" value="Unassembled WGS sequence"/>
</dbReference>
<name>A0ABX2CDT6_9BRAD</name>
<dbReference type="SUPFAM" id="SSF110849">
    <property type="entry name" value="ParB/Sulfiredoxin"/>
    <property type="match status" value="1"/>
</dbReference>
<evidence type="ECO:0000256" key="1">
    <source>
        <dbReference type="SAM" id="MobiDB-lite"/>
    </source>
</evidence>
<dbReference type="EMBL" id="JABFDN010000004">
    <property type="protein sequence ID" value="NPU66393.1"/>
    <property type="molecule type" value="Genomic_DNA"/>
</dbReference>
<feature type="compositionally biased region" description="Acidic residues" evidence="1">
    <location>
        <begin position="689"/>
        <end position="708"/>
    </location>
</feature>
<dbReference type="SMART" id="SM00470">
    <property type="entry name" value="ParB"/>
    <property type="match status" value="1"/>
</dbReference>
<accession>A0ABX2CDT6</accession>
<feature type="region of interest" description="Disordered" evidence="1">
    <location>
        <begin position="394"/>
        <end position="445"/>
    </location>
</feature>
<dbReference type="InterPro" id="IPR050336">
    <property type="entry name" value="Chromosome_partition/occlusion"/>
</dbReference>
<dbReference type="RefSeq" id="WP_172111469.1">
    <property type="nucleotide sequence ID" value="NZ_JABFDN010000004.1"/>
</dbReference>
<reference evidence="3" key="1">
    <citation type="submission" date="2020-05" db="EMBL/GenBank/DDBJ databases">
        <title>Nod-independent and nitrogen-fixing Bradyrhizobium aeschynomene sp. nov. isolated from nodules of Aeschynomene indica.</title>
        <authorList>
            <person name="Zhang Z."/>
        </authorList>
    </citation>
    <scope>NUCLEOTIDE SEQUENCE</scope>
    <source>
        <strain evidence="3">83012</strain>
    </source>
</reference>
<protein>
    <submittedName>
        <fullName evidence="3">ParB/RepB/Spo0J family partition protein</fullName>
    </submittedName>
</protein>
<dbReference type="CDD" id="cd16406">
    <property type="entry name" value="ParB_N_like"/>
    <property type="match status" value="1"/>
</dbReference>